<dbReference type="Gene3D" id="1.10.10.60">
    <property type="entry name" value="Homeodomain-like"/>
    <property type="match status" value="1"/>
</dbReference>
<evidence type="ECO:0000313" key="8">
    <source>
        <dbReference type="Proteomes" id="UP000437736"/>
    </source>
</evidence>
<evidence type="ECO:0000256" key="1">
    <source>
        <dbReference type="ARBA" id="ARBA00023015"/>
    </source>
</evidence>
<reference evidence="7 8" key="1">
    <citation type="submission" date="2019-11" db="EMBL/GenBank/DDBJ databases">
        <title>Acidiferrimicrobium australis gen. nov., sp. nov., an acidophilic and obligately heterotrophic, member of the Actinobacteria that catalyses dissimilatory oxido- reduction of iron isolated from metal-rich acidic water in Chile.</title>
        <authorList>
            <person name="Gonzalez D."/>
            <person name="Huber K."/>
            <person name="Hedrich S."/>
            <person name="Rojas-Villalobos C."/>
            <person name="Quatrini R."/>
            <person name="Dinamarca M.A."/>
            <person name="Schwarz A."/>
            <person name="Canales C."/>
            <person name="Nancucheo I."/>
        </authorList>
    </citation>
    <scope>NUCLEOTIDE SEQUENCE [LARGE SCALE GENOMIC DNA]</scope>
    <source>
        <strain evidence="7 8">USS-CCA1</strain>
    </source>
</reference>
<protein>
    <submittedName>
        <fullName evidence="7">TetR family transcriptional regulator</fullName>
    </submittedName>
</protein>
<evidence type="ECO:0000256" key="2">
    <source>
        <dbReference type="ARBA" id="ARBA00023125"/>
    </source>
</evidence>
<feature type="region of interest" description="Disordered" evidence="5">
    <location>
        <begin position="209"/>
        <end position="245"/>
    </location>
</feature>
<dbReference type="SUPFAM" id="SSF46689">
    <property type="entry name" value="Homeodomain-like"/>
    <property type="match status" value="1"/>
</dbReference>
<dbReference type="EMBL" id="WJHE01000022">
    <property type="protein sequence ID" value="MST31233.1"/>
    <property type="molecule type" value="Genomic_DNA"/>
</dbReference>
<dbReference type="InterPro" id="IPR036271">
    <property type="entry name" value="Tet_transcr_reg_TetR-rel_C_sf"/>
</dbReference>
<dbReference type="SUPFAM" id="SSF48498">
    <property type="entry name" value="Tetracyclin repressor-like, C-terminal domain"/>
    <property type="match status" value="1"/>
</dbReference>
<feature type="DNA-binding region" description="H-T-H motif" evidence="4">
    <location>
        <begin position="47"/>
        <end position="66"/>
    </location>
</feature>
<evidence type="ECO:0000259" key="6">
    <source>
        <dbReference type="PROSITE" id="PS50977"/>
    </source>
</evidence>
<proteinExistence type="predicted"/>
<keyword evidence="2 4" id="KW-0238">DNA-binding</keyword>
<dbReference type="Pfam" id="PF16859">
    <property type="entry name" value="TetR_C_11"/>
    <property type="match status" value="1"/>
</dbReference>
<name>A0ABW9QNK5_9ACTN</name>
<dbReference type="PROSITE" id="PS50977">
    <property type="entry name" value="HTH_TETR_2"/>
    <property type="match status" value="1"/>
</dbReference>
<dbReference type="Proteomes" id="UP000437736">
    <property type="component" value="Unassembled WGS sequence"/>
</dbReference>
<keyword evidence="8" id="KW-1185">Reference proteome</keyword>
<dbReference type="InterPro" id="IPR050109">
    <property type="entry name" value="HTH-type_TetR-like_transc_reg"/>
</dbReference>
<evidence type="ECO:0000313" key="7">
    <source>
        <dbReference type="EMBL" id="MST31233.1"/>
    </source>
</evidence>
<dbReference type="InterPro" id="IPR001647">
    <property type="entry name" value="HTH_TetR"/>
</dbReference>
<sequence length="245" mass="26403">MSTNRTRVPQAERLKPGRGRRPAGEVRRAALGAAGELLLAEGLSGVTFAKVAALSGASKMTLYKWWPSPGVLAYEAYGEALEVPLAFPDTGNVRQDIAEQMRAFVRHLRRNGKVVAELIGAAQSDPDLAKALSAHYVKRRRHLAVDRLGLAQRRGEIRPDVDLEAVVDQLWGACYHRLLLPALPVTTKFVDELIDNVFAGIRVTSGGENSDLPAPPVRVRDPGGGLVEQRNGSSGDSSPRHGGHA</sequence>
<feature type="region of interest" description="Disordered" evidence="5">
    <location>
        <begin position="1"/>
        <end position="24"/>
    </location>
</feature>
<keyword evidence="3" id="KW-0804">Transcription</keyword>
<organism evidence="7 8">
    <name type="scientific">Acidiferrimicrobium australe</name>
    <dbReference type="NCBI Taxonomy" id="2664430"/>
    <lineage>
        <taxon>Bacteria</taxon>
        <taxon>Bacillati</taxon>
        <taxon>Actinomycetota</taxon>
        <taxon>Acidimicrobiia</taxon>
        <taxon>Acidimicrobiales</taxon>
        <taxon>Acidimicrobiaceae</taxon>
        <taxon>Acidiferrimicrobium</taxon>
    </lineage>
</organism>
<keyword evidence="1" id="KW-0805">Transcription regulation</keyword>
<feature type="domain" description="HTH tetR-type" evidence="6">
    <location>
        <begin position="24"/>
        <end position="84"/>
    </location>
</feature>
<accession>A0ABW9QNK5</accession>
<dbReference type="InterPro" id="IPR011075">
    <property type="entry name" value="TetR_C"/>
</dbReference>
<evidence type="ECO:0000256" key="4">
    <source>
        <dbReference type="PROSITE-ProRule" id="PRU00335"/>
    </source>
</evidence>
<dbReference type="PANTHER" id="PTHR30055:SF148">
    <property type="entry name" value="TETR-FAMILY TRANSCRIPTIONAL REGULATOR"/>
    <property type="match status" value="1"/>
</dbReference>
<dbReference type="Gene3D" id="1.10.357.10">
    <property type="entry name" value="Tetracycline Repressor, domain 2"/>
    <property type="match status" value="1"/>
</dbReference>
<comment type="caution">
    <text evidence="7">The sequence shown here is derived from an EMBL/GenBank/DDBJ whole genome shotgun (WGS) entry which is preliminary data.</text>
</comment>
<evidence type="ECO:0000256" key="3">
    <source>
        <dbReference type="ARBA" id="ARBA00023163"/>
    </source>
</evidence>
<evidence type="ECO:0000256" key="5">
    <source>
        <dbReference type="SAM" id="MobiDB-lite"/>
    </source>
</evidence>
<dbReference type="InterPro" id="IPR009057">
    <property type="entry name" value="Homeodomain-like_sf"/>
</dbReference>
<gene>
    <name evidence="7" type="ORF">GHK86_00610</name>
</gene>
<dbReference type="PANTHER" id="PTHR30055">
    <property type="entry name" value="HTH-TYPE TRANSCRIPTIONAL REGULATOR RUTR"/>
    <property type="match status" value="1"/>
</dbReference>